<dbReference type="Proteomes" id="UP000317365">
    <property type="component" value="Chromosome"/>
</dbReference>
<feature type="binding site" evidence="2">
    <location>
        <position position="271"/>
    </location>
    <ligand>
        <name>Mg(2+)</name>
        <dbReference type="ChEBI" id="CHEBI:18420"/>
    </ligand>
</feature>
<dbReference type="AlphaFoldDB" id="A0A515ERS2"/>
<keyword evidence="6" id="KW-1185">Reference proteome</keyword>
<evidence type="ECO:0000256" key="3">
    <source>
        <dbReference type="RuleBase" id="RU003946"/>
    </source>
</evidence>
<name>A0A515ERS2_9BURK</name>
<dbReference type="RefSeq" id="WP_142812507.1">
    <property type="nucleotide sequence ID" value="NZ_CP036282.1"/>
</dbReference>
<organism evidence="5 6">
    <name type="scientific">Rhodoferax aquaticus</name>
    <dbReference type="NCBI Taxonomy" id="2527691"/>
    <lineage>
        <taxon>Bacteria</taxon>
        <taxon>Pseudomonadati</taxon>
        <taxon>Pseudomonadota</taxon>
        <taxon>Betaproteobacteria</taxon>
        <taxon>Burkholderiales</taxon>
        <taxon>Comamonadaceae</taxon>
        <taxon>Rhodoferax</taxon>
    </lineage>
</organism>
<feature type="binding site" evidence="2">
    <location>
        <position position="273"/>
    </location>
    <ligand>
        <name>Mg(2+)</name>
        <dbReference type="ChEBI" id="CHEBI:18420"/>
    </ligand>
</feature>
<reference evidence="6" key="1">
    <citation type="submission" date="2019-02" db="EMBL/GenBank/DDBJ databases">
        <title>Complete genome sequence of Rhodoferax sp. Gr-4.</title>
        <authorList>
            <person name="Jin L."/>
        </authorList>
    </citation>
    <scope>NUCLEOTIDE SEQUENCE [LARGE SCALE GENOMIC DNA]</scope>
    <source>
        <strain evidence="6">Gr-4</strain>
    </source>
</reference>
<feature type="active site" description="Phosphoserine intermediate" evidence="1">
    <location>
        <position position="212"/>
    </location>
</feature>
<dbReference type="GO" id="GO:0004035">
    <property type="term" value="F:alkaline phosphatase activity"/>
    <property type="evidence" value="ECO:0007669"/>
    <property type="project" value="TreeGrafter"/>
</dbReference>
<keyword evidence="4" id="KW-0732">Signal</keyword>
<feature type="binding site" evidence="2">
    <location>
        <position position="163"/>
    </location>
    <ligand>
        <name>Zn(2+)</name>
        <dbReference type="ChEBI" id="CHEBI:29105"/>
        <label>2</label>
    </ligand>
</feature>
<comment type="similarity">
    <text evidence="3">Belongs to the alkaline phosphatase family.</text>
</comment>
<dbReference type="PANTHER" id="PTHR11596">
    <property type="entry name" value="ALKALINE PHOSPHATASE"/>
    <property type="match status" value="1"/>
</dbReference>
<feature type="binding site" evidence="2">
    <location>
        <position position="163"/>
    </location>
    <ligand>
        <name>Mg(2+)</name>
        <dbReference type="ChEBI" id="CHEBI:18420"/>
    </ligand>
</feature>
<comment type="cofactor">
    <cofactor evidence="2">
        <name>Zn(2+)</name>
        <dbReference type="ChEBI" id="CHEBI:29105"/>
    </cofactor>
    <text evidence="2">Binds 2 Zn(2+) ions.</text>
</comment>
<dbReference type="KEGG" id="rhg:EXZ61_14865"/>
<evidence type="ECO:0000313" key="6">
    <source>
        <dbReference type="Proteomes" id="UP000317365"/>
    </source>
</evidence>
<dbReference type="Gene3D" id="3.40.720.10">
    <property type="entry name" value="Alkaline Phosphatase, subunit A"/>
    <property type="match status" value="1"/>
</dbReference>
<dbReference type="PANTHER" id="PTHR11596:SF72">
    <property type="entry name" value="ALKALINE PHOSPHATASE"/>
    <property type="match status" value="1"/>
</dbReference>
<dbReference type="CDD" id="cd16012">
    <property type="entry name" value="ALP"/>
    <property type="match status" value="1"/>
</dbReference>
<feature type="binding site" evidence="2">
    <location>
        <position position="627"/>
    </location>
    <ligand>
        <name>Zn(2+)</name>
        <dbReference type="ChEBI" id="CHEBI:29105"/>
        <label>2</label>
    </ligand>
</feature>
<feature type="binding site" evidence="2">
    <location>
        <position position="453"/>
    </location>
    <ligand>
        <name>Mg(2+)</name>
        <dbReference type="ChEBI" id="CHEBI:18420"/>
    </ligand>
</feature>
<evidence type="ECO:0000313" key="5">
    <source>
        <dbReference type="EMBL" id="QDL55349.1"/>
    </source>
</evidence>
<keyword evidence="2" id="KW-0479">Metal-binding</keyword>
<reference evidence="6" key="2">
    <citation type="journal article" date="2020" name="Int. J. Syst. Evol. Microbiol.">
        <title>Genomic insights into a novel species Rhodoferax aquaticus sp. nov., isolated from freshwater.</title>
        <authorList>
            <person name="Li T."/>
            <person name="Zhuo Y."/>
            <person name="Jin C.Z."/>
            <person name="Wu X."/>
            <person name="Ko S.R."/>
            <person name="Jin F.J."/>
            <person name="Ahn C.Y."/>
            <person name="Oh H.M."/>
            <person name="Lee H.G."/>
            <person name="Jin L."/>
        </authorList>
    </citation>
    <scope>NUCLEOTIDE SEQUENCE [LARGE SCALE GENOMIC DNA]</scope>
    <source>
        <strain evidence="6">Gr-4</strain>
    </source>
</reference>
<feature type="binding site" evidence="2">
    <location>
        <position position="462"/>
    </location>
    <ligand>
        <name>Zn(2+)</name>
        <dbReference type="ChEBI" id="CHEBI:29105"/>
        <label>2</label>
    </ligand>
</feature>
<dbReference type="Pfam" id="PF00245">
    <property type="entry name" value="Alk_phosphatase"/>
    <property type="match status" value="1"/>
</dbReference>
<dbReference type="SMART" id="SM00098">
    <property type="entry name" value="alkPPc"/>
    <property type="match status" value="1"/>
</dbReference>
<evidence type="ECO:0000256" key="1">
    <source>
        <dbReference type="PIRSR" id="PIRSR601952-1"/>
    </source>
</evidence>
<protein>
    <submittedName>
        <fullName evidence="5">Alkaline phosphatase</fullName>
    </submittedName>
</protein>
<dbReference type="GO" id="GO:0046872">
    <property type="term" value="F:metal ion binding"/>
    <property type="evidence" value="ECO:0007669"/>
    <property type="project" value="UniProtKB-KW"/>
</dbReference>
<dbReference type="PRINTS" id="PR00113">
    <property type="entry name" value="ALKPHPHTASE"/>
</dbReference>
<keyword evidence="2" id="KW-0862">Zinc</keyword>
<comment type="cofactor">
    <cofactor evidence="2">
        <name>Mg(2+)</name>
        <dbReference type="ChEBI" id="CHEBI:18420"/>
    </cofactor>
    <text evidence="2">Binds 1 Mg(2+) ion.</text>
</comment>
<dbReference type="InterPro" id="IPR001952">
    <property type="entry name" value="Alkaline_phosphatase"/>
</dbReference>
<feature type="binding site" evidence="2">
    <location>
        <position position="458"/>
    </location>
    <ligand>
        <name>Zn(2+)</name>
        <dbReference type="ChEBI" id="CHEBI:29105"/>
        <label>2</label>
    </ligand>
</feature>
<dbReference type="SUPFAM" id="SSF53649">
    <property type="entry name" value="Alkaline phosphatase-like"/>
    <property type="match status" value="1"/>
</dbReference>
<feature type="chain" id="PRO_5021828902" evidence="4">
    <location>
        <begin position="27"/>
        <end position="685"/>
    </location>
</feature>
<proteinExistence type="inferred from homology"/>
<feature type="binding site" evidence="2">
    <location>
        <position position="500"/>
    </location>
    <ligand>
        <name>Zn(2+)</name>
        <dbReference type="ChEBI" id="CHEBI:29105"/>
        <label>2</label>
    </ligand>
</feature>
<accession>A0A515ERS2</accession>
<keyword evidence="2" id="KW-0460">Magnesium</keyword>
<evidence type="ECO:0000256" key="2">
    <source>
        <dbReference type="PIRSR" id="PIRSR601952-2"/>
    </source>
</evidence>
<feature type="binding site" evidence="2">
    <location>
        <position position="501"/>
    </location>
    <ligand>
        <name>Zn(2+)</name>
        <dbReference type="ChEBI" id="CHEBI:29105"/>
        <label>2</label>
    </ligand>
</feature>
<feature type="signal peptide" evidence="4">
    <location>
        <begin position="1"/>
        <end position="26"/>
    </location>
</feature>
<sequence>MTPKPLFPLARLAFGLCALATLSAHAAPSVSRLTPPSELFSSGQAAPVIARFLPGQRFDLQATLRPDDAGKTITAAQFAIDGKPVKATVALKACGKDCLNGVPGNATIATLRAASADKPGVHTFTVSGTQSDGQTVTAQGNFEVVALLPGGQKVKNIIIMLGDGMGAAQRTAARIVAGGYAQGKNITPLAMDTFPVTAMVKTASLNSVVTDSAPGMTGYVSGNKNNNNEEGVFPDDTTDPFDNPRIEYLSEYLHRTQGKALGVVTTADVFDATPAGNAVHTSNRGAGTGIVDQFLDDRGNTGLTVLMGGGRKWFVPSTVPGSARGDKTDYAFSSTDDHTAEIVKRWGAAAGALDKDRDLLGDFKSAGFAYAGDKTGLDAIDASKTERLLGLFAHSNMNVALDKMDGRRNKARGISGRVVDDYGFPDQPMLDEMTAKALSVLERQKKGFVLMVEGASIDKQAHNMDTERWMLDTIEFDRAIKLAQEFARKNGDTLVIVTADHECSGAALIGGSRVTDARLQELVREGGVANLRDKVVGIYEQAGFPKYKISGDGYPETTDIDYKLLVAYGANSDRYEDYRTNDRPLQDSQQPFVKKEPLSAYPATPLARDVDGKFMVTGQVPGESAVHTATDIPLSAFGPGAYSFTGVIDNTDVFFKLAQAATKGVVLPEGLVASLRTKAPAPAKK</sequence>
<gene>
    <name evidence="5" type="ORF">EXZ61_14865</name>
</gene>
<evidence type="ECO:0000256" key="4">
    <source>
        <dbReference type="SAM" id="SignalP"/>
    </source>
</evidence>
<dbReference type="EMBL" id="CP036282">
    <property type="protein sequence ID" value="QDL55349.1"/>
    <property type="molecule type" value="Genomic_DNA"/>
</dbReference>
<dbReference type="InterPro" id="IPR017850">
    <property type="entry name" value="Alkaline_phosphatase_core_sf"/>
</dbReference>